<keyword evidence="2 4" id="KW-0808">Transferase</keyword>
<organism evidence="4 5">
    <name type="scientific">Erwinia papayae</name>
    <dbReference type="NCBI Taxonomy" id="206499"/>
    <lineage>
        <taxon>Bacteria</taxon>
        <taxon>Pseudomonadati</taxon>
        <taxon>Pseudomonadota</taxon>
        <taxon>Gammaproteobacteria</taxon>
        <taxon>Enterobacterales</taxon>
        <taxon>Erwiniaceae</taxon>
        <taxon>Erwinia</taxon>
    </lineage>
</organism>
<feature type="domain" description="Glycosyltransferase subfamily 4-like N-terminal" evidence="3">
    <location>
        <begin position="18"/>
        <end position="207"/>
    </location>
</feature>
<comment type="caution">
    <text evidence="4">The sequence shown here is derived from an EMBL/GenBank/DDBJ whole genome shotgun (WGS) entry which is preliminary data.</text>
</comment>
<dbReference type="PANTHER" id="PTHR12526:SF629">
    <property type="entry name" value="TEICHURONIC ACID BIOSYNTHESIS GLYCOSYLTRANSFERASE TUAH-RELATED"/>
    <property type="match status" value="1"/>
</dbReference>
<reference evidence="4 5" key="1">
    <citation type="submission" date="2024-07" db="EMBL/GenBank/DDBJ databases">
        <authorList>
            <person name="Dulla G.F.J."/>
            <person name="Delorm J.G."/>
        </authorList>
    </citation>
    <scope>NUCLEOTIDE SEQUENCE [LARGE SCALE GENOMIC DNA]</scope>
    <source>
        <strain evidence="4 5">JGD 233</strain>
    </source>
</reference>
<evidence type="ECO:0000313" key="4">
    <source>
        <dbReference type="EMBL" id="MEW5291361.1"/>
    </source>
</evidence>
<dbReference type="EC" id="2.4.-.-" evidence="4"/>
<evidence type="ECO:0000256" key="1">
    <source>
        <dbReference type="ARBA" id="ARBA00022676"/>
    </source>
</evidence>
<dbReference type="Proteomes" id="UP001554567">
    <property type="component" value="Unassembled WGS sequence"/>
</dbReference>
<dbReference type="InterPro" id="IPR028098">
    <property type="entry name" value="Glyco_trans_4-like_N"/>
</dbReference>
<dbReference type="Pfam" id="PF13692">
    <property type="entry name" value="Glyco_trans_1_4"/>
    <property type="match status" value="1"/>
</dbReference>
<dbReference type="GO" id="GO:0016757">
    <property type="term" value="F:glycosyltransferase activity"/>
    <property type="evidence" value="ECO:0007669"/>
    <property type="project" value="UniProtKB-KW"/>
</dbReference>
<dbReference type="EMBL" id="JBFKZN010000012">
    <property type="protein sequence ID" value="MEW5291361.1"/>
    <property type="molecule type" value="Genomic_DNA"/>
</dbReference>
<dbReference type="CDD" id="cd03811">
    <property type="entry name" value="GT4_GT28_WabH-like"/>
    <property type="match status" value="1"/>
</dbReference>
<accession>A0ABV3N697</accession>
<evidence type="ECO:0000313" key="5">
    <source>
        <dbReference type="Proteomes" id="UP001554567"/>
    </source>
</evidence>
<dbReference type="SUPFAM" id="SSF53756">
    <property type="entry name" value="UDP-Glycosyltransferase/glycogen phosphorylase"/>
    <property type="match status" value="1"/>
</dbReference>
<name>A0ABV3N697_9GAMM</name>
<dbReference type="Pfam" id="PF13439">
    <property type="entry name" value="Glyco_transf_4"/>
    <property type="match status" value="1"/>
</dbReference>
<keyword evidence="5" id="KW-1185">Reference proteome</keyword>
<evidence type="ECO:0000259" key="3">
    <source>
        <dbReference type="Pfam" id="PF13439"/>
    </source>
</evidence>
<proteinExistence type="predicted"/>
<dbReference type="PANTHER" id="PTHR12526">
    <property type="entry name" value="GLYCOSYLTRANSFERASE"/>
    <property type="match status" value="1"/>
</dbReference>
<keyword evidence="1 4" id="KW-0328">Glycosyltransferase</keyword>
<evidence type="ECO:0000256" key="2">
    <source>
        <dbReference type="ARBA" id="ARBA00022679"/>
    </source>
</evidence>
<protein>
    <submittedName>
        <fullName evidence="4">Glycosyltransferase</fullName>
        <ecNumber evidence="4">2.4.-.-</ecNumber>
    </submittedName>
</protein>
<dbReference type="Gene3D" id="3.40.50.2000">
    <property type="entry name" value="Glycogen Phosphorylase B"/>
    <property type="match status" value="2"/>
</dbReference>
<sequence length="412" mass="46226">MMEHQSIKILLLDTGNEWGGGTNSMLELLKRIDRRRFDVHCCFYHNYRRGQGDSIEQVLNSLGIPVIFIPQRLQPRRAKIAKELLRGLVFFHRGLRQKVTRFVDTLWRIKPNALKIRQLIVQQGFDLLYMNNQPGSNAEGYLAANNLPIAVVQHCRIEPVLNSGLVRMINQRASAVIAVSDGVNQVLLSHGVSAEKCFTVFNAIDISQALPAREAMRQKLLNVPQETFVFGSIGSLIARKSHHHTLQALAKFAAAFPDVDWRMVVLGEGPLHDALQQQAQQSGIAERVIFTGFRDNPLDYLAAFDVFILASKSEGLPRVVLEAMLLKTAVIGSRVTGTAELIEHNRTGLLYDYGDTDALFAQIKTLWLDTTTRQQLLMQANSRVKERYAIENYISGVETILQNATHGNPSHV</sequence>
<gene>
    <name evidence="4" type="ORF">ABW286_19610</name>
</gene>